<accession>A0A3P8A0A4</accession>
<dbReference type="WBParaSite" id="HPBE_0001608601-mRNA-1">
    <property type="protein sequence ID" value="HPBE_0001608601-mRNA-1"/>
    <property type="gene ID" value="HPBE_0001608601"/>
</dbReference>
<sequence>MTDKHPVPEPMADQGPTPEEDEEEQVENVKSVEEENFDLPPDVPPILPIERWRGNWRKSTKNYRIEFHLATAVRERFSDIVEKVEKIEMRQLNLPIPNTDFGTDVPPMKNSKYHQPPPPREETDTGKEEEQEQGSRIHCVFCNEDHFALD</sequence>
<evidence type="ECO:0000256" key="1">
    <source>
        <dbReference type="SAM" id="MobiDB-lite"/>
    </source>
</evidence>
<evidence type="ECO:0000313" key="3">
    <source>
        <dbReference type="Proteomes" id="UP000050761"/>
    </source>
</evidence>
<gene>
    <name evidence="2" type="ORF">HPBE_LOCUS16085</name>
</gene>
<feature type="compositionally biased region" description="Basic and acidic residues" evidence="1">
    <location>
        <begin position="119"/>
        <end position="128"/>
    </location>
</feature>
<feature type="region of interest" description="Disordered" evidence="1">
    <location>
        <begin position="95"/>
        <end position="137"/>
    </location>
</feature>
<protein>
    <submittedName>
        <fullName evidence="2 4">Uncharacterized protein</fullName>
    </submittedName>
</protein>
<accession>A0A183G3S4</accession>
<evidence type="ECO:0000313" key="4">
    <source>
        <dbReference type="WBParaSite" id="HPBE_0001608601-mRNA-1"/>
    </source>
</evidence>
<name>A0A183G3S4_HELPZ</name>
<evidence type="ECO:0000313" key="2">
    <source>
        <dbReference type="EMBL" id="VDP04891.1"/>
    </source>
</evidence>
<feature type="region of interest" description="Disordered" evidence="1">
    <location>
        <begin position="1"/>
        <end position="46"/>
    </location>
</feature>
<dbReference type="EMBL" id="UZAH01029215">
    <property type="protein sequence ID" value="VDP04891.1"/>
    <property type="molecule type" value="Genomic_DNA"/>
</dbReference>
<dbReference type="Proteomes" id="UP000050761">
    <property type="component" value="Unassembled WGS sequence"/>
</dbReference>
<organism evidence="3 4">
    <name type="scientific">Heligmosomoides polygyrus</name>
    <name type="common">Parasitic roundworm</name>
    <dbReference type="NCBI Taxonomy" id="6339"/>
    <lineage>
        <taxon>Eukaryota</taxon>
        <taxon>Metazoa</taxon>
        <taxon>Ecdysozoa</taxon>
        <taxon>Nematoda</taxon>
        <taxon>Chromadorea</taxon>
        <taxon>Rhabditida</taxon>
        <taxon>Rhabditina</taxon>
        <taxon>Rhabditomorpha</taxon>
        <taxon>Strongyloidea</taxon>
        <taxon>Heligmosomidae</taxon>
        <taxon>Heligmosomoides</taxon>
    </lineage>
</organism>
<proteinExistence type="predicted"/>
<reference evidence="4" key="2">
    <citation type="submission" date="2019-09" db="UniProtKB">
        <authorList>
            <consortium name="WormBaseParasite"/>
        </authorList>
    </citation>
    <scope>IDENTIFICATION</scope>
</reference>
<dbReference type="AlphaFoldDB" id="A0A183G3S4"/>
<reference evidence="2 3" key="1">
    <citation type="submission" date="2018-11" db="EMBL/GenBank/DDBJ databases">
        <authorList>
            <consortium name="Pathogen Informatics"/>
        </authorList>
    </citation>
    <scope>NUCLEOTIDE SEQUENCE [LARGE SCALE GENOMIC DNA]</scope>
</reference>
<keyword evidence="3" id="KW-1185">Reference proteome</keyword>